<sequence length="59" mass="6714">MMQFTPEQHKSLLSIIQQQINLPQGHITNQLSTMSSNLASKQQNTELQGMPIIEDDWCS</sequence>
<organism evidence="1 2">
    <name type="scientific">Lupinus albus</name>
    <name type="common">White lupine</name>
    <name type="synonym">Lupinus termis</name>
    <dbReference type="NCBI Taxonomy" id="3870"/>
    <lineage>
        <taxon>Eukaryota</taxon>
        <taxon>Viridiplantae</taxon>
        <taxon>Streptophyta</taxon>
        <taxon>Embryophyta</taxon>
        <taxon>Tracheophyta</taxon>
        <taxon>Spermatophyta</taxon>
        <taxon>Magnoliopsida</taxon>
        <taxon>eudicotyledons</taxon>
        <taxon>Gunneridae</taxon>
        <taxon>Pentapetalae</taxon>
        <taxon>rosids</taxon>
        <taxon>fabids</taxon>
        <taxon>Fabales</taxon>
        <taxon>Fabaceae</taxon>
        <taxon>Papilionoideae</taxon>
        <taxon>50 kb inversion clade</taxon>
        <taxon>genistoids sensu lato</taxon>
        <taxon>core genistoids</taxon>
        <taxon>Genisteae</taxon>
        <taxon>Lupinus</taxon>
    </lineage>
</organism>
<gene>
    <name evidence="1" type="ORF">Lalb_Chr16g0389261</name>
</gene>
<dbReference type="Proteomes" id="UP000447434">
    <property type="component" value="Chromosome 16"/>
</dbReference>
<evidence type="ECO:0000313" key="1">
    <source>
        <dbReference type="EMBL" id="KAE9597688.1"/>
    </source>
</evidence>
<dbReference type="EMBL" id="WOCE01000016">
    <property type="protein sequence ID" value="KAE9597688.1"/>
    <property type="molecule type" value="Genomic_DNA"/>
</dbReference>
<name>A0A6A4PCK1_LUPAL</name>
<proteinExistence type="predicted"/>
<reference evidence="2" key="1">
    <citation type="journal article" date="2020" name="Nat. Commun.">
        <title>Genome sequence of the cluster root forming white lupin.</title>
        <authorList>
            <person name="Hufnagel B."/>
            <person name="Marques A."/>
            <person name="Soriano A."/>
            <person name="Marques L."/>
            <person name="Divol F."/>
            <person name="Doumas P."/>
            <person name="Sallet E."/>
            <person name="Mancinotti D."/>
            <person name="Carrere S."/>
            <person name="Marande W."/>
            <person name="Arribat S."/>
            <person name="Keller J."/>
            <person name="Huneau C."/>
            <person name="Blein T."/>
            <person name="Aime D."/>
            <person name="Laguerre M."/>
            <person name="Taylor J."/>
            <person name="Schubert V."/>
            <person name="Nelson M."/>
            <person name="Geu-Flores F."/>
            <person name="Crespi M."/>
            <person name="Gallardo-Guerrero K."/>
            <person name="Delaux P.-M."/>
            <person name="Salse J."/>
            <person name="Berges H."/>
            <person name="Guyot R."/>
            <person name="Gouzy J."/>
            <person name="Peret B."/>
        </authorList>
    </citation>
    <scope>NUCLEOTIDE SEQUENCE [LARGE SCALE GENOMIC DNA]</scope>
    <source>
        <strain evidence="2">cv. Amiga</strain>
    </source>
</reference>
<evidence type="ECO:0000313" key="2">
    <source>
        <dbReference type="Proteomes" id="UP000447434"/>
    </source>
</evidence>
<protein>
    <submittedName>
        <fullName evidence="1">Uncharacterized protein</fullName>
    </submittedName>
</protein>
<comment type="caution">
    <text evidence="1">The sequence shown here is derived from an EMBL/GenBank/DDBJ whole genome shotgun (WGS) entry which is preliminary data.</text>
</comment>
<dbReference type="AlphaFoldDB" id="A0A6A4PCK1"/>
<accession>A0A6A4PCK1</accession>
<keyword evidence="2" id="KW-1185">Reference proteome</keyword>